<name>A0A0F9X2A0_9ZZZZ</name>
<keyword evidence="2" id="KW-0663">Pyridoxal phosphate</keyword>
<reference evidence="3" key="1">
    <citation type="journal article" date="2015" name="Nature">
        <title>Complex archaea that bridge the gap between prokaryotes and eukaryotes.</title>
        <authorList>
            <person name="Spang A."/>
            <person name="Saw J.H."/>
            <person name="Jorgensen S.L."/>
            <person name="Zaremba-Niedzwiedzka K."/>
            <person name="Martijn J."/>
            <person name="Lind A.E."/>
            <person name="van Eijk R."/>
            <person name="Schleper C."/>
            <person name="Guy L."/>
            <person name="Ettema T.J."/>
        </authorList>
    </citation>
    <scope>NUCLEOTIDE SEQUENCE</scope>
</reference>
<proteinExistence type="predicted"/>
<evidence type="ECO:0000256" key="2">
    <source>
        <dbReference type="ARBA" id="ARBA00022898"/>
    </source>
</evidence>
<comment type="cofactor">
    <cofactor evidence="1">
        <name>pyridoxal 5'-phosphate</name>
        <dbReference type="ChEBI" id="CHEBI:597326"/>
    </cofactor>
</comment>
<organism evidence="3">
    <name type="scientific">marine sediment metagenome</name>
    <dbReference type="NCBI Taxonomy" id="412755"/>
    <lineage>
        <taxon>unclassified sequences</taxon>
        <taxon>metagenomes</taxon>
        <taxon>ecological metagenomes</taxon>
    </lineage>
</organism>
<dbReference type="Gene3D" id="3.90.1150.10">
    <property type="entry name" value="Aspartate Aminotransferase, domain 1"/>
    <property type="match status" value="1"/>
</dbReference>
<dbReference type="InterPro" id="IPR005814">
    <property type="entry name" value="Aminotrans_3"/>
</dbReference>
<dbReference type="PANTHER" id="PTHR43713:SF3">
    <property type="entry name" value="GLUTAMATE-1-SEMIALDEHYDE 2,1-AMINOMUTASE 1, CHLOROPLASTIC-RELATED"/>
    <property type="match status" value="1"/>
</dbReference>
<dbReference type="EMBL" id="LAZR01000091">
    <property type="protein sequence ID" value="KKN92916.1"/>
    <property type="molecule type" value="Genomic_DNA"/>
</dbReference>
<evidence type="ECO:0008006" key="4">
    <source>
        <dbReference type="Google" id="ProtNLM"/>
    </source>
</evidence>
<gene>
    <name evidence="3" type="ORF">LCGC14_0204460</name>
</gene>
<dbReference type="Pfam" id="PF00202">
    <property type="entry name" value="Aminotran_3"/>
    <property type="match status" value="1"/>
</dbReference>
<dbReference type="InterPro" id="IPR015424">
    <property type="entry name" value="PyrdxlP-dep_Trfase"/>
</dbReference>
<accession>A0A0F9X2A0</accession>
<evidence type="ECO:0000256" key="1">
    <source>
        <dbReference type="ARBA" id="ARBA00001933"/>
    </source>
</evidence>
<dbReference type="SUPFAM" id="SSF53383">
    <property type="entry name" value="PLP-dependent transferases"/>
    <property type="match status" value="1"/>
</dbReference>
<protein>
    <recommendedName>
        <fullName evidence="4">Glutamate-1-semialdehyde 2,1-aminomutase</fullName>
    </recommendedName>
</protein>
<dbReference type="InterPro" id="IPR015422">
    <property type="entry name" value="PyrdxlP-dep_Trfase_small"/>
</dbReference>
<dbReference type="GO" id="GO:0030170">
    <property type="term" value="F:pyridoxal phosphate binding"/>
    <property type="evidence" value="ECO:0007669"/>
    <property type="project" value="InterPro"/>
</dbReference>
<dbReference type="Gene3D" id="3.40.640.10">
    <property type="entry name" value="Type I PLP-dependent aspartate aminotransferase-like (Major domain)"/>
    <property type="match status" value="1"/>
</dbReference>
<comment type="caution">
    <text evidence="3">The sequence shown here is derived from an EMBL/GenBank/DDBJ whole genome shotgun (WGS) entry which is preliminary data.</text>
</comment>
<evidence type="ECO:0000313" key="3">
    <source>
        <dbReference type="EMBL" id="KKN92916.1"/>
    </source>
</evidence>
<dbReference type="AlphaFoldDB" id="A0A0F9X2A0"/>
<sequence length="463" mass="50942">MIVEYPQHMTPIVQRKGMNVSADRDDAASIDRLIRSAASYIAGGVVSLNRKVEPDITFVRAAGSKLTDIDGTEYIDYHAAFSPHLLGHNDPGVNAAVVEAIDRQESLMGTGTTPWEVTLARLLCESVPSLERVQITNTGSEATAHAIRLARAYTGRDDIILMLGGYNGWHNDVARTVMPTIEQIGPRVSPGEYPVLPFSAGIPQDALRHLHVVNFNDSDSVEYVMGERPIACVLVEPVLQNIGVVLPRPSYLARLRELCDRHGALLVFDEVKTGFRTCLGGYQQVCNVTPDLSLFGKAVANGYPMGVIGGRERIMRLFHDPDPARKTLIAGTYNAHPFTSAAAIATIERLRDHGDEIYARLDRLTARLVAGLTEIFSDRGIASTTPRNGSAYCTYFCDHAPVDWHDIAANHDFELDRRYRRALIERGIYQFPQPCKQGSVSAAHSDQDIDRTLEIAARVVGEL</sequence>
<dbReference type="CDD" id="cd00610">
    <property type="entry name" value="OAT_like"/>
    <property type="match status" value="1"/>
</dbReference>
<dbReference type="GO" id="GO:0008483">
    <property type="term" value="F:transaminase activity"/>
    <property type="evidence" value="ECO:0007669"/>
    <property type="project" value="InterPro"/>
</dbReference>
<dbReference type="InterPro" id="IPR015421">
    <property type="entry name" value="PyrdxlP-dep_Trfase_major"/>
</dbReference>
<dbReference type="PANTHER" id="PTHR43713">
    <property type="entry name" value="GLUTAMATE-1-SEMIALDEHYDE 2,1-AMINOMUTASE"/>
    <property type="match status" value="1"/>
</dbReference>